<gene>
    <name evidence="2" type="ORF">DI598_06660</name>
</gene>
<dbReference type="AlphaFoldDB" id="A0A2W5H7Z9"/>
<keyword evidence="1" id="KW-0732">Signal</keyword>
<reference evidence="2 3" key="1">
    <citation type="submission" date="2017-11" db="EMBL/GenBank/DDBJ databases">
        <title>Infants hospitalized years apart are colonized by the same room-sourced microbial strains.</title>
        <authorList>
            <person name="Brooks B."/>
            <person name="Olm M.R."/>
            <person name="Firek B.A."/>
            <person name="Baker R."/>
            <person name="Thomas B.C."/>
            <person name="Morowitz M.J."/>
            <person name="Banfield J.F."/>
        </authorList>
    </citation>
    <scope>NUCLEOTIDE SEQUENCE [LARGE SCALE GENOMIC DNA]</scope>
    <source>
        <strain evidence="2">S2_009_000_R2_76</strain>
    </source>
</reference>
<evidence type="ECO:0000313" key="3">
    <source>
        <dbReference type="Proteomes" id="UP000249645"/>
    </source>
</evidence>
<name>A0A2W5H7Z9_9SPHI</name>
<evidence type="ECO:0000313" key="2">
    <source>
        <dbReference type="EMBL" id="PZP49939.1"/>
    </source>
</evidence>
<feature type="signal peptide" evidence="1">
    <location>
        <begin position="1"/>
        <end position="23"/>
    </location>
</feature>
<dbReference type="EMBL" id="QFOI01000088">
    <property type="protein sequence ID" value="PZP49939.1"/>
    <property type="molecule type" value="Genomic_DNA"/>
</dbReference>
<organism evidence="2 3">
    <name type="scientific">Pseudopedobacter saltans</name>
    <dbReference type="NCBI Taxonomy" id="151895"/>
    <lineage>
        <taxon>Bacteria</taxon>
        <taxon>Pseudomonadati</taxon>
        <taxon>Bacteroidota</taxon>
        <taxon>Sphingobacteriia</taxon>
        <taxon>Sphingobacteriales</taxon>
        <taxon>Sphingobacteriaceae</taxon>
        <taxon>Pseudopedobacter</taxon>
    </lineage>
</organism>
<sequence length="179" mass="19909">MKNKLTFILIGLMAVLSIGFSCKKDTVEQQDSGGVYSYFLTMTSDKWVHDQPSNSYSYEIAIGSLFPRGYDYNVDWAFVFAGPKDSDGKISYTQLVYGGESLIDGYYFSYSTGSEAGSSRSIIITAKAVDNTITTAPSFNVYFNLIFLQPKDLGILNNSTKNDFEQLKKVLNIKTIPTN</sequence>
<comment type="caution">
    <text evidence="2">The sequence shown here is derived from an EMBL/GenBank/DDBJ whole genome shotgun (WGS) entry which is preliminary data.</text>
</comment>
<protein>
    <recommendedName>
        <fullName evidence="4">Lipoprotein</fullName>
    </recommendedName>
</protein>
<accession>A0A2W5H7Z9</accession>
<evidence type="ECO:0000256" key="1">
    <source>
        <dbReference type="SAM" id="SignalP"/>
    </source>
</evidence>
<dbReference type="PROSITE" id="PS51257">
    <property type="entry name" value="PROKAR_LIPOPROTEIN"/>
    <property type="match status" value="1"/>
</dbReference>
<proteinExistence type="predicted"/>
<evidence type="ECO:0008006" key="4">
    <source>
        <dbReference type="Google" id="ProtNLM"/>
    </source>
</evidence>
<feature type="chain" id="PRO_5015860991" description="Lipoprotein" evidence="1">
    <location>
        <begin position="24"/>
        <end position="179"/>
    </location>
</feature>
<dbReference type="Proteomes" id="UP000249645">
    <property type="component" value="Unassembled WGS sequence"/>
</dbReference>